<protein>
    <submittedName>
        <fullName evidence="2">Uncharacterized protein</fullName>
    </submittedName>
</protein>
<keyword evidence="1" id="KW-0812">Transmembrane</keyword>
<organism evidence="2 3">
    <name type="scientific">Alysiella filiformis DSM 16848</name>
    <dbReference type="NCBI Taxonomy" id="1120981"/>
    <lineage>
        <taxon>Bacteria</taxon>
        <taxon>Pseudomonadati</taxon>
        <taxon>Pseudomonadota</taxon>
        <taxon>Betaproteobacteria</taxon>
        <taxon>Neisseriales</taxon>
        <taxon>Neisseriaceae</taxon>
        <taxon>Alysiella</taxon>
    </lineage>
</organism>
<sequence>MNKYLDKLYEQFSGVRHTRNEAERHKLNEKLAKQAVALKLFIIIMFFYYLLVDKSRGDLFLILMVIYFLSFENNNLNNTPTHLTWAQRWQNWKNSIRIANGILLLAVLVINVILFALLPFDEHSWRMLVAMILGMWLCGAVLLNFIFLIQMFVIRKHLSQTRAA</sequence>
<proteinExistence type="predicted"/>
<dbReference type="RefSeq" id="WP_097115123.1">
    <property type="nucleotide sequence ID" value="NZ_CP083931.1"/>
</dbReference>
<feature type="transmembrane region" description="Helical" evidence="1">
    <location>
        <begin position="97"/>
        <end position="118"/>
    </location>
</feature>
<feature type="transmembrane region" description="Helical" evidence="1">
    <location>
        <begin position="57"/>
        <end position="76"/>
    </location>
</feature>
<keyword evidence="3" id="KW-1185">Reference proteome</keyword>
<reference evidence="2 3" key="1">
    <citation type="submission" date="2017-09" db="EMBL/GenBank/DDBJ databases">
        <authorList>
            <person name="Ehlers B."/>
            <person name="Leendertz F.H."/>
        </authorList>
    </citation>
    <scope>NUCLEOTIDE SEQUENCE [LARGE SCALE GENOMIC DNA]</scope>
    <source>
        <strain evidence="2 3">DSM 16848</strain>
    </source>
</reference>
<feature type="transmembrane region" description="Helical" evidence="1">
    <location>
        <begin position="130"/>
        <end position="154"/>
    </location>
</feature>
<keyword evidence="1" id="KW-0472">Membrane</keyword>
<gene>
    <name evidence="2" type="ORF">SAMN02746062_02174</name>
</gene>
<keyword evidence="1" id="KW-1133">Transmembrane helix</keyword>
<evidence type="ECO:0000256" key="1">
    <source>
        <dbReference type="SAM" id="Phobius"/>
    </source>
</evidence>
<dbReference type="Proteomes" id="UP000219669">
    <property type="component" value="Unassembled WGS sequence"/>
</dbReference>
<evidence type="ECO:0000313" key="3">
    <source>
        <dbReference type="Proteomes" id="UP000219669"/>
    </source>
</evidence>
<evidence type="ECO:0000313" key="2">
    <source>
        <dbReference type="EMBL" id="SOD71920.1"/>
    </source>
</evidence>
<name>A0A286ELV7_9NEIS</name>
<accession>A0A286ELV7</accession>
<feature type="transmembrane region" description="Helical" evidence="1">
    <location>
        <begin position="31"/>
        <end position="51"/>
    </location>
</feature>
<dbReference type="EMBL" id="OCNF01000029">
    <property type="protein sequence ID" value="SOD71920.1"/>
    <property type="molecule type" value="Genomic_DNA"/>
</dbReference>
<dbReference type="AlphaFoldDB" id="A0A286ELV7"/>